<comment type="function">
    <text evidence="5">Zinc chaperone that directly transfers zinc cofactor to target proteins, thereby activating them. Zinc is transferred from the CXCC motif in the GTPase domain to the zinc binding site in target proteins in a process requiring GTP hydrolysis.</text>
</comment>
<dbReference type="InterPro" id="IPR011629">
    <property type="entry name" value="CobW-like_C"/>
</dbReference>
<dbReference type="SMART" id="SM00833">
    <property type="entry name" value="CobW_C"/>
    <property type="match status" value="1"/>
</dbReference>
<dbReference type="InterPro" id="IPR051316">
    <property type="entry name" value="Zinc-reg_GTPase_activator"/>
</dbReference>
<evidence type="ECO:0000256" key="4">
    <source>
        <dbReference type="ARBA" id="ARBA00034320"/>
    </source>
</evidence>
<name>A0ABY6CJT8_9BACT</name>
<accession>A0ABY6CJT8</accession>
<dbReference type="InterPro" id="IPR036627">
    <property type="entry name" value="CobW-likC_sf"/>
</dbReference>
<dbReference type="Pfam" id="PF07683">
    <property type="entry name" value="CobW_C"/>
    <property type="match status" value="1"/>
</dbReference>
<dbReference type="CDD" id="cd03112">
    <property type="entry name" value="CobW-like"/>
    <property type="match status" value="1"/>
</dbReference>
<comment type="similarity">
    <text evidence="4">Belongs to the SIMIBI class G3E GTPase family. ZNG1 subfamily.</text>
</comment>
<organism evidence="8 9">
    <name type="scientific">Reichenbachiella agarivorans</name>
    <dbReference type="NCBI Taxonomy" id="2979464"/>
    <lineage>
        <taxon>Bacteria</taxon>
        <taxon>Pseudomonadati</taxon>
        <taxon>Bacteroidota</taxon>
        <taxon>Cytophagia</taxon>
        <taxon>Cytophagales</taxon>
        <taxon>Reichenbachiellaceae</taxon>
        <taxon>Reichenbachiella</taxon>
    </lineage>
</organism>
<keyword evidence="1" id="KW-0547">Nucleotide-binding</keyword>
<evidence type="ECO:0000313" key="8">
    <source>
        <dbReference type="EMBL" id="UXP30785.1"/>
    </source>
</evidence>
<dbReference type="Proteomes" id="UP001065174">
    <property type="component" value="Chromosome"/>
</dbReference>
<dbReference type="SUPFAM" id="SSF90002">
    <property type="entry name" value="Hypothetical protein YjiA, C-terminal domain"/>
    <property type="match status" value="1"/>
</dbReference>
<evidence type="ECO:0000256" key="3">
    <source>
        <dbReference type="ARBA" id="ARBA00023186"/>
    </source>
</evidence>
<evidence type="ECO:0000256" key="2">
    <source>
        <dbReference type="ARBA" id="ARBA00022801"/>
    </source>
</evidence>
<evidence type="ECO:0000256" key="1">
    <source>
        <dbReference type="ARBA" id="ARBA00022741"/>
    </source>
</evidence>
<dbReference type="EMBL" id="CP106679">
    <property type="protein sequence ID" value="UXP30785.1"/>
    <property type="molecule type" value="Genomic_DNA"/>
</dbReference>
<dbReference type="Gene3D" id="3.30.1220.10">
    <property type="entry name" value="CobW-like, C-terminal domain"/>
    <property type="match status" value="1"/>
</dbReference>
<keyword evidence="2" id="KW-0378">Hydrolase</keyword>
<evidence type="ECO:0000313" key="9">
    <source>
        <dbReference type="Proteomes" id="UP001065174"/>
    </source>
</evidence>
<dbReference type="SUPFAM" id="SSF52540">
    <property type="entry name" value="P-loop containing nucleoside triphosphate hydrolases"/>
    <property type="match status" value="1"/>
</dbReference>
<keyword evidence="9" id="KW-1185">Reference proteome</keyword>
<keyword evidence="3" id="KW-0143">Chaperone</keyword>
<evidence type="ECO:0000256" key="5">
    <source>
        <dbReference type="ARBA" id="ARBA00045658"/>
    </source>
</evidence>
<dbReference type="Gene3D" id="3.40.50.300">
    <property type="entry name" value="P-loop containing nucleotide triphosphate hydrolases"/>
    <property type="match status" value="1"/>
</dbReference>
<dbReference type="Pfam" id="PF02492">
    <property type="entry name" value="cobW"/>
    <property type="match status" value="1"/>
</dbReference>
<gene>
    <name evidence="8" type="ORF">N6H18_10515</name>
</gene>
<reference evidence="8" key="1">
    <citation type="submission" date="2022-09" db="EMBL/GenBank/DDBJ databases">
        <title>Comparative genomics and taxonomic characterization of three novel marine species of genus Reichenbachiella exhibiting antioxidant and polysaccharide degradation activities.</title>
        <authorList>
            <person name="Muhammad N."/>
            <person name="Lee Y.-J."/>
            <person name="Ko J."/>
            <person name="Kim S.-G."/>
        </authorList>
    </citation>
    <scope>NUCLEOTIDE SEQUENCE</scope>
    <source>
        <strain evidence="8">BKB1-1</strain>
    </source>
</reference>
<proteinExistence type="inferred from homology"/>
<evidence type="ECO:0000259" key="7">
    <source>
        <dbReference type="SMART" id="SM00833"/>
    </source>
</evidence>
<feature type="domain" description="CobW C-terminal" evidence="7">
    <location>
        <begin position="232"/>
        <end position="326"/>
    </location>
</feature>
<protein>
    <submittedName>
        <fullName evidence="8">GTP-binding protein</fullName>
    </submittedName>
</protein>
<evidence type="ECO:0000256" key="6">
    <source>
        <dbReference type="ARBA" id="ARBA00049117"/>
    </source>
</evidence>
<comment type="catalytic activity">
    <reaction evidence="6">
        <text>GTP + H2O = GDP + phosphate + H(+)</text>
        <dbReference type="Rhea" id="RHEA:19669"/>
        <dbReference type="ChEBI" id="CHEBI:15377"/>
        <dbReference type="ChEBI" id="CHEBI:15378"/>
        <dbReference type="ChEBI" id="CHEBI:37565"/>
        <dbReference type="ChEBI" id="CHEBI:43474"/>
        <dbReference type="ChEBI" id="CHEBI:58189"/>
    </reaction>
    <physiologicalReaction direction="left-to-right" evidence="6">
        <dbReference type="Rhea" id="RHEA:19670"/>
    </physiologicalReaction>
</comment>
<sequence length="335" mass="37287">MLQATNHRIPVHIITGFLGSGKTTFLNYFINQRLPERILVIENECGETNVDGALIIDGVEEVVELSAGCLCCSLSDGLLDVLESAYKKRDQYDRLIIETTGIADPSSIIQAFLDNPAVEKVYNLEQVICLADAGLVGEWISETEEALRQIALADAILINKSETVSNHELIEVKNLLEGINPQAKVFTGQQGVFAIDELLQLGITKAKAIESIAHAPTHHHEHDTKETNSHKITTFTISFPNPLDLNNLSLDLNRIVHLYRHQVYRVKGFIAIPNYPNRVILQSARSTFIATDGSPWEDGHDRVGKLVFIGRGLKREVFEKMFNRHAVSNGDSTRN</sequence>
<dbReference type="RefSeq" id="WP_262308231.1">
    <property type="nucleotide sequence ID" value="NZ_CP106679.1"/>
</dbReference>
<dbReference type="InterPro" id="IPR027417">
    <property type="entry name" value="P-loop_NTPase"/>
</dbReference>
<dbReference type="PANTHER" id="PTHR13748">
    <property type="entry name" value="COBW-RELATED"/>
    <property type="match status" value="1"/>
</dbReference>
<dbReference type="InterPro" id="IPR003495">
    <property type="entry name" value="CobW/HypB/UreG_nucleotide-bd"/>
</dbReference>
<dbReference type="PANTHER" id="PTHR13748:SF62">
    <property type="entry name" value="COBW DOMAIN-CONTAINING PROTEIN"/>
    <property type="match status" value="1"/>
</dbReference>